<name>A0ABU7RL34_9ACTN</name>
<dbReference type="RefSeq" id="WP_331212282.1">
    <property type="nucleotide sequence ID" value="NZ_JAZGQK010000001.1"/>
</dbReference>
<feature type="transmembrane region" description="Helical" evidence="1">
    <location>
        <begin position="12"/>
        <end position="38"/>
    </location>
</feature>
<reference evidence="2 3" key="1">
    <citation type="submission" date="2024-01" db="EMBL/GenBank/DDBJ databases">
        <title>Genome insights into Plantactinospora sonchi sp. nov.</title>
        <authorList>
            <person name="Wang L."/>
        </authorList>
    </citation>
    <scope>NUCLEOTIDE SEQUENCE [LARGE SCALE GENOMIC DNA]</scope>
    <source>
        <strain evidence="2 3">NEAU-QY2</strain>
    </source>
</reference>
<keyword evidence="1" id="KW-0812">Transmembrane</keyword>
<keyword evidence="1" id="KW-1133">Transmembrane helix</keyword>
<sequence>MNRIGSVVRLQLVGWPSTLGGAWVLLAGIFLVNLALFASIGAGGDAVTISPQTGAVSSIYIIMFVGGLTTFTQVFPFALALSVLRRTFYVAFSLLLLAQSLLFGLLLTLCKLAEDATDGWGIGMDFFGVGPLDQDNVLLQIVVYTVPFVVFGFSAAFLSIAYKRWAMIGMFVLAVTAVVVLGGLAVLITWQQWWTGIGRWIADQPTAALLGGWPLILAALAAAAGYLTIRRVTP</sequence>
<evidence type="ECO:0000313" key="3">
    <source>
        <dbReference type="Proteomes" id="UP001332243"/>
    </source>
</evidence>
<feature type="transmembrane region" description="Helical" evidence="1">
    <location>
        <begin position="210"/>
        <end position="229"/>
    </location>
</feature>
<feature type="transmembrane region" description="Helical" evidence="1">
    <location>
        <begin position="58"/>
        <end position="81"/>
    </location>
</feature>
<organism evidence="2 3">
    <name type="scientific">Plantactinospora sonchi</name>
    <dbReference type="NCBI Taxonomy" id="1544735"/>
    <lineage>
        <taxon>Bacteria</taxon>
        <taxon>Bacillati</taxon>
        <taxon>Actinomycetota</taxon>
        <taxon>Actinomycetes</taxon>
        <taxon>Micromonosporales</taxon>
        <taxon>Micromonosporaceae</taxon>
        <taxon>Plantactinospora</taxon>
    </lineage>
</organism>
<feature type="transmembrane region" description="Helical" evidence="1">
    <location>
        <begin position="165"/>
        <end position="190"/>
    </location>
</feature>
<evidence type="ECO:0000256" key="1">
    <source>
        <dbReference type="SAM" id="Phobius"/>
    </source>
</evidence>
<proteinExistence type="predicted"/>
<dbReference type="Proteomes" id="UP001332243">
    <property type="component" value="Unassembled WGS sequence"/>
</dbReference>
<feature type="transmembrane region" description="Helical" evidence="1">
    <location>
        <begin position="137"/>
        <end position="158"/>
    </location>
</feature>
<protein>
    <submittedName>
        <fullName evidence="2">ABC transporter permease</fullName>
    </submittedName>
</protein>
<accession>A0ABU7RL34</accession>
<evidence type="ECO:0000313" key="2">
    <source>
        <dbReference type="EMBL" id="MEE6257200.1"/>
    </source>
</evidence>
<feature type="transmembrane region" description="Helical" evidence="1">
    <location>
        <begin position="88"/>
        <end position="109"/>
    </location>
</feature>
<comment type="caution">
    <text evidence="2">The sequence shown here is derived from an EMBL/GenBank/DDBJ whole genome shotgun (WGS) entry which is preliminary data.</text>
</comment>
<gene>
    <name evidence="2" type="ORF">V1633_01690</name>
</gene>
<keyword evidence="1" id="KW-0472">Membrane</keyword>
<keyword evidence="3" id="KW-1185">Reference proteome</keyword>
<dbReference type="EMBL" id="JAZGQK010000001">
    <property type="protein sequence ID" value="MEE6257200.1"/>
    <property type="molecule type" value="Genomic_DNA"/>
</dbReference>